<dbReference type="GO" id="GO:0031966">
    <property type="term" value="C:mitochondrial membrane"/>
    <property type="evidence" value="ECO:0007669"/>
    <property type="project" value="UniProtKB-SubCell"/>
</dbReference>
<keyword evidence="4 9" id="KW-0813">Transport</keyword>
<evidence type="ECO:0000256" key="6">
    <source>
        <dbReference type="ARBA" id="ARBA00022989"/>
    </source>
</evidence>
<accession>A0A1E1GJ40</accession>
<evidence type="ECO:0000256" key="1">
    <source>
        <dbReference type="ARBA" id="ARBA00004370"/>
    </source>
</evidence>
<dbReference type="Pfam" id="PF00507">
    <property type="entry name" value="Oxidored_q4"/>
    <property type="match status" value="1"/>
</dbReference>
<evidence type="ECO:0000256" key="4">
    <source>
        <dbReference type="ARBA" id="ARBA00022448"/>
    </source>
</evidence>
<keyword evidence="9" id="KW-0520">NAD</keyword>
<keyword evidence="9" id="KW-0679">Respiratory chain</keyword>
<dbReference type="InterPro" id="IPR000440">
    <property type="entry name" value="NADH_UbQ/plastoQ_OxRdtase_su3"/>
</dbReference>
<organism evidence="10">
    <name type="scientific">Trichuris muris</name>
    <name type="common">Mouse whipworm</name>
    <dbReference type="NCBI Taxonomy" id="70415"/>
    <lineage>
        <taxon>Eukaryota</taxon>
        <taxon>Metazoa</taxon>
        <taxon>Ecdysozoa</taxon>
        <taxon>Nematoda</taxon>
        <taxon>Enoplea</taxon>
        <taxon>Dorylaimia</taxon>
        <taxon>Trichinellida</taxon>
        <taxon>Trichuridae</taxon>
        <taxon>Trichuris</taxon>
    </lineage>
</organism>
<keyword evidence="6 9" id="KW-1133">Transmembrane helix</keyword>
<dbReference type="InterPro" id="IPR038430">
    <property type="entry name" value="NDAH_ubi_oxred_su3_sf"/>
</dbReference>
<evidence type="ECO:0000313" key="10">
    <source>
        <dbReference type="EMBL" id="BAV82900.1"/>
    </source>
</evidence>
<protein>
    <recommendedName>
        <fullName evidence="3 9">NADH-ubiquinone oxidoreductase chain 3</fullName>
        <ecNumber evidence="9">7.1.1.2</ecNumber>
    </recommendedName>
</protein>
<dbReference type="AlphaFoldDB" id="A0A1E1GJ40"/>
<keyword evidence="7 9" id="KW-0472">Membrane</keyword>
<dbReference type="EC" id="7.1.1.2" evidence="9"/>
<gene>
    <name evidence="10" type="primary">ND3</name>
</gene>
<evidence type="ECO:0000256" key="5">
    <source>
        <dbReference type="ARBA" id="ARBA00022692"/>
    </source>
</evidence>
<comment type="similarity">
    <text evidence="2 9">Belongs to the complex I subunit 3 family.</text>
</comment>
<dbReference type="PANTHER" id="PTHR11058">
    <property type="entry name" value="NADH-UBIQUINONE OXIDOREDUCTASE CHAIN 3"/>
    <property type="match status" value="1"/>
</dbReference>
<evidence type="ECO:0000256" key="9">
    <source>
        <dbReference type="RuleBase" id="RU003640"/>
    </source>
</evidence>
<feature type="transmembrane region" description="Helical" evidence="9">
    <location>
        <begin position="62"/>
        <end position="83"/>
    </location>
</feature>
<comment type="subcellular location">
    <subcellularLocation>
        <location evidence="1">Membrane</location>
    </subcellularLocation>
    <subcellularLocation>
        <location evidence="9">Mitochondrion membrane</location>
        <topology evidence="9">Multi-pass membrane protein</topology>
    </subcellularLocation>
</comment>
<feature type="transmembrane region" description="Helical" evidence="9">
    <location>
        <begin position="95"/>
        <end position="114"/>
    </location>
</feature>
<comment type="function">
    <text evidence="9">Core subunit of the mitochondrial membrane respiratory chain NADH dehydrogenase (Complex I) which catalyzes electron transfer from NADH through the respiratory chain, using ubiquinone as an electron acceptor. Essential for the catalytic activity of complex I.</text>
</comment>
<geneLocation type="mitochondrion" evidence="10"/>
<dbReference type="Gene3D" id="1.20.58.1610">
    <property type="entry name" value="NADH:ubiquinone/plastoquinone oxidoreductase, chain 3"/>
    <property type="match status" value="1"/>
</dbReference>
<keyword evidence="9 10" id="KW-0496">Mitochondrion</keyword>
<keyword evidence="9" id="KW-0830">Ubiquinone</keyword>
<proteinExistence type="inferred from homology"/>
<name>A0A1E1GJ40_TRIMR</name>
<feature type="transmembrane region" description="Helical" evidence="9">
    <location>
        <begin position="6"/>
        <end position="29"/>
    </location>
</feature>
<evidence type="ECO:0000256" key="8">
    <source>
        <dbReference type="ARBA" id="ARBA00049551"/>
    </source>
</evidence>
<evidence type="ECO:0000256" key="3">
    <source>
        <dbReference type="ARBA" id="ARBA00021007"/>
    </source>
</evidence>
<evidence type="ECO:0000256" key="7">
    <source>
        <dbReference type="ARBA" id="ARBA00023136"/>
    </source>
</evidence>
<evidence type="ECO:0000256" key="2">
    <source>
        <dbReference type="ARBA" id="ARBA00008472"/>
    </source>
</evidence>
<dbReference type="EMBL" id="AP017703">
    <property type="protein sequence ID" value="BAV82900.1"/>
    <property type="molecule type" value="Genomic_DNA"/>
</dbReference>
<keyword evidence="9" id="KW-1278">Translocase</keyword>
<keyword evidence="9" id="KW-0249">Electron transport</keyword>
<dbReference type="PANTHER" id="PTHR11058:SF9">
    <property type="entry name" value="NADH-UBIQUINONE OXIDOREDUCTASE CHAIN 3"/>
    <property type="match status" value="1"/>
</dbReference>
<keyword evidence="5 9" id="KW-0812">Transmembrane</keyword>
<sequence>MLYCVVSLMILQFTFLALGLLVCILMLVTRLLTSKKELKENLSFECGFESYKISRLPFSLNFFMLSIIFVLFDLEIVILVTMVSSPLILQLNSLVLGNLFLMFMLLSLLAEWSLNKLNWIF</sequence>
<dbReference type="GO" id="GO:0008137">
    <property type="term" value="F:NADH dehydrogenase (ubiquinone) activity"/>
    <property type="evidence" value="ECO:0007669"/>
    <property type="project" value="UniProtKB-UniRule"/>
</dbReference>
<dbReference type="GO" id="GO:0030964">
    <property type="term" value="C:NADH dehydrogenase complex"/>
    <property type="evidence" value="ECO:0007669"/>
    <property type="project" value="TreeGrafter"/>
</dbReference>
<reference evidence="10" key="1">
    <citation type="submission" date="2016-10" db="EMBL/GenBank/DDBJ databases">
        <title>Complete mitochondrial genomes of 50 helminths species.</title>
        <authorList>
            <person name="Kikuchi T."/>
            <person name="Holroyd N."/>
            <person name="Berriman M."/>
        </authorList>
    </citation>
    <scope>NUCLEOTIDE SEQUENCE</scope>
</reference>
<comment type="catalytic activity">
    <reaction evidence="8 9">
        <text>a ubiquinone + NADH + 5 H(+)(in) = a ubiquinol + NAD(+) + 4 H(+)(out)</text>
        <dbReference type="Rhea" id="RHEA:29091"/>
        <dbReference type="Rhea" id="RHEA-COMP:9565"/>
        <dbReference type="Rhea" id="RHEA-COMP:9566"/>
        <dbReference type="ChEBI" id="CHEBI:15378"/>
        <dbReference type="ChEBI" id="CHEBI:16389"/>
        <dbReference type="ChEBI" id="CHEBI:17976"/>
        <dbReference type="ChEBI" id="CHEBI:57540"/>
        <dbReference type="ChEBI" id="CHEBI:57945"/>
        <dbReference type="EC" id="7.1.1.2"/>
    </reaction>
</comment>